<comment type="caution">
    <text evidence="1">The sequence shown here is derived from an EMBL/GenBank/DDBJ whole genome shotgun (WGS) entry which is preliminary data.</text>
</comment>
<reference evidence="1 2" key="1">
    <citation type="journal article" date="2016" name="BMC Genomics">
        <title>Comparative genomics reveals Cyclospora cayetanensis possesses coccidia-like metabolism and invasion components but unique surface antigens.</title>
        <authorList>
            <person name="Liu S."/>
            <person name="Wang L."/>
            <person name="Zheng H."/>
            <person name="Xu Z."/>
            <person name="Roellig D.M."/>
            <person name="Li N."/>
            <person name="Frace M.A."/>
            <person name="Tang K."/>
            <person name="Arrowood M.J."/>
            <person name="Moss D.M."/>
            <person name="Zhang L."/>
            <person name="Feng Y."/>
            <person name="Xiao L."/>
        </authorList>
    </citation>
    <scope>NUCLEOTIDE SEQUENCE [LARGE SCALE GENOMIC DNA]</scope>
    <source>
        <strain evidence="1 2">CHN_HEN01</strain>
    </source>
</reference>
<keyword evidence="2" id="KW-1185">Reference proteome</keyword>
<dbReference type="VEuPathDB" id="ToxoDB:cyc_06438"/>
<name>A0A1D3D655_9EIME</name>
<accession>A0A1D3D655</accession>
<dbReference type="SUPFAM" id="SSF63737">
    <property type="entry name" value="Leukotriene A4 hydrolase N-terminal domain"/>
    <property type="match status" value="1"/>
</dbReference>
<organism evidence="1 2">
    <name type="scientific">Cyclospora cayetanensis</name>
    <dbReference type="NCBI Taxonomy" id="88456"/>
    <lineage>
        <taxon>Eukaryota</taxon>
        <taxon>Sar</taxon>
        <taxon>Alveolata</taxon>
        <taxon>Apicomplexa</taxon>
        <taxon>Conoidasida</taxon>
        <taxon>Coccidia</taxon>
        <taxon>Eucoccidiorida</taxon>
        <taxon>Eimeriorina</taxon>
        <taxon>Eimeriidae</taxon>
        <taxon>Cyclospora</taxon>
    </lineage>
</organism>
<protein>
    <submittedName>
        <fullName evidence="1">Uncharacterized protein</fullName>
    </submittedName>
</protein>
<sequence>MSECIIFYSHRSGILSGNFGVDGGGLLGEGFVRIVFMEGGRQDVTLMPTGSRPHGFCSGERKPLAGNSQRNTIKTVYSFCFRIYDIKNCVFDQEVKGHLEGSGLGVRDPHPCLTDTASLFAQQRQGSREIAKLQVLVSLFEGLHQPVTWRGHLLRIPGDMLRHGTNQLYIHFVNAYALAEGGGLRCCLLGEEGGPFFCTMLQPFEGRTLLPCIDSQNGKMTVQLTVAAPPGLTVVSNEPLAAMYGDLTAYSVEAQQPFGCCESLPPSILDELPRWGPNRLADSLSLEKASAFCFPDFGALLGGP</sequence>
<dbReference type="VEuPathDB" id="ToxoDB:LOC34622604"/>
<gene>
    <name evidence="1" type="ORF">cyc_06438</name>
</gene>
<dbReference type="AlphaFoldDB" id="A0A1D3D655"/>
<evidence type="ECO:0000313" key="1">
    <source>
        <dbReference type="EMBL" id="OEH78935.1"/>
    </source>
</evidence>
<dbReference type="EMBL" id="JROU02000570">
    <property type="protein sequence ID" value="OEH78935.1"/>
    <property type="molecule type" value="Genomic_DNA"/>
</dbReference>
<dbReference type="Proteomes" id="UP000095192">
    <property type="component" value="Unassembled WGS sequence"/>
</dbReference>
<dbReference type="InParanoid" id="A0A1D3D655"/>
<evidence type="ECO:0000313" key="2">
    <source>
        <dbReference type="Proteomes" id="UP000095192"/>
    </source>
</evidence>
<proteinExistence type="predicted"/>
<dbReference type="InterPro" id="IPR042097">
    <property type="entry name" value="Aminopeptidase_N-like_N_sf"/>
</dbReference>
<dbReference type="Gene3D" id="2.60.40.1730">
    <property type="entry name" value="tricorn interacting facor f3 domain"/>
    <property type="match status" value="1"/>
</dbReference>